<evidence type="ECO:0000313" key="2">
    <source>
        <dbReference type="EMBL" id="NER27959.1"/>
    </source>
</evidence>
<organism evidence="2">
    <name type="scientific">Symploca sp. SIO1C4</name>
    <dbReference type="NCBI Taxonomy" id="2607765"/>
    <lineage>
        <taxon>Bacteria</taxon>
        <taxon>Bacillati</taxon>
        <taxon>Cyanobacteriota</taxon>
        <taxon>Cyanophyceae</taxon>
        <taxon>Coleofasciculales</taxon>
        <taxon>Coleofasciculaceae</taxon>
        <taxon>Symploca</taxon>
    </lineage>
</organism>
<feature type="transmembrane region" description="Helical" evidence="1">
    <location>
        <begin position="12"/>
        <end position="38"/>
    </location>
</feature>
<dbReference type="AlphaFoldDB" id="A0A6B3N4F0"/>
<feature type="transmembrane region" description="Helical" evidence="1">
    <location>
        <begin position="142"/>
        <end position="171"/>
    </location>
</feature>
<sequence length="205" mass="23460">MKKERIYPLCHAIFWLWNCTFLLVVYGLILPTIGVFLIGAVLNGEIETQFLVTLIVLIGIPTICTIIGWRYLRYQPPKLIRLFYGTEVPLFLLCLLRLFVLRELTPASTLMPGKVIVCTIAFLIELLRGYNRGNQILAGLQLIAHSLMLLTGIYIGLLLLFYAVPFAAFLLQEFLKFYWLENIGSWIGYVVLSIFYVVPIFFICG</sequence>
<reference evidence="2" key="1">
    <citation type="submission" date="2019-11" db="EMBL/GenBank/DDBJ databases">
        <title>Genomic insights into an expanded diversity of filamentous marine cyanobacteria reveals the extraordinary biosynthetic potential of Moorea and Okeania.</title>
        <authorList>
            <person name="Ferreira Leao T."/>
            <person name="Wang M."/>
            <person name="Moss N."/>
            <person name="Da Silva R."/>
            <person name="Sanders J."/>
            <person name="Nurk S."/>
            <person name="Gurevich A."/>
            <person name="Humphrey G."/>
            <person name="Reher R."/>
            <person name="Zhu Q."/>
            <person name="Belda-Ferre P."/>
            <person name="Glukhov E."/>
            <person name="Rex R."/>
            <person name="Dorrestein P.C."/>
            <person name="Knight R."/>
            <person name="Pevzner P."/>
            <person name="Gerwick W.H."/>
            <person name="Gerwick L."/>
        </authorList>
    </citation>
    <scope>NUCLEOTIDE SEQUENCE</scope>
    <source>
        <strain evidence="2">SIO1C4</strain>
    </source>
</reference>
<accession>A0A6B3N4F0</accession>
<keyword evidence="1" id="KW-0812">Transmembrane</keyword>
<feature type="transmembrane region" description="Helical" evidence="1">
    <location>
        <begin position="111"/>
        <end position="130"/>
    </location>
</feature>
<feature type="transmembrane region" description="Helical" evidence="1">
    <location>
        <begin position="183"/>
        <end position="204"/>
    </location>
</feature>
<proteinExistence type="predicted"/>
<keyword evidence="1" id="KW-1133">Transmembrane helix</keyword>
<evidence type="ECO:0000256" key="1">
    <source>
        <dbReference type="SAM" id="Phobius"/>
    </source>
</evidence>
<comment type="caution">
    <text evidence="2">The sequence shown here is derived from an EMBL/GenBank/DDBJ whole genome shotgun (WGS) entry which is preliminary data.</text>
</comment>
<keyword evidence="1" id="KW-0472">Membrane</keyword>
<gene>
    <name evidence="2" type="ORF">F6J89_10055</name>
</gene>
<protein>
    <submittedName>
        <fullName evidence="2">Uncharacterized protein</fullName>
    </submittedName>
</protein>
<dbReference type="EMBL" id="JAAHFQ010000153">
    <property type="protein sequence ID" value="NER27959.1"/>
    <property type="molecule type" value="Genomic_DNA"/>
</dbReference>
<name>A0A6B3N4F0_9CYAN</name>
<feature type="transmembrane region" description="Helical" evidence="1">
    <location>
        <begin position="79"/>
        <end position="99"/>
    </location>
</feature>
<feature type="transmembrane region" description="Helical" evidence="1">
    <location>
        <begin position="50"/>
        <end position="72"/>
    </location>
</feature>